<dbReference type="PROSITE" id="PS01081">
    <property type="entry name" value="HTH_TETR_1"/>
    <property type="match status" value="1"/>
</dbReference>
<dbReference type="GO" id="GO:0003700">
    <property type="term" value="F:DNA-binding transcription factor activity"/>
    <property type="evidence" value="ECO:0007669"/>
    <property type="project" value="TreeGrafter"/>
</dbReference>
<dbReference type="EMBL" id="PUIO01000047">
    <property type="protein sequence ID" value="PQP19033.1"/>
    <property type="molecule type" value="Genomic_DNA"/>
</dbReference>
<comment type="caution">
    <text evidence="7">The sequence shown here is derived from an EMBL/GenBank/DDBJ whole genome shotgun (WGS) entry which is preliminary data.</text>
</comment>
<dbReference type="InterPro" id="IPR011075">
    <property type="entry name" value="TetR_C"/>
</dbReference>
<dbReference type="InterPro" id="IPR050109">
    <property type="entry name" value="HTH-type_TetR-like_transc_reg"/>
</dbReference>
<evidence type="ECO:0000256" key="4">
    <source>
        <dbReference type="PROSITE-ProRule" id="PRU00335"/>
    </source>
</evidence>
<dbReference type="InterPro" id="IPR009057">
    <property type="entry name" value="Homeodomain-like_sf"/>
</dbReference>
<evidence type="ECO:0000256" key="5">
    <source>
        <dbReference type="SAM" id="MobiDB-lite"/>
    </source>
</evidence>
<evidence type="ECO:0000259" key="6">
    <source>
        <dbReference type="PROSITE" id="PS50977"/>
    </source>
</evidence>
<dbReference type="InterPro" id="IPR036271">
    <property type="entry name" value="Tet_transcr_reg_TetR-rel_C_sf"/>
</dbReference>
<keyword evidence="1" id="KW-0805">Transcription regulation</keyword>
<dbReference type="AlphaFoldDB" id="A0A2S8IWC3"/>
<name>A0A2S8IWC3_RHOOP</name>
<gene>
    <name evidence="7" type="ORF">C5613_31255</name>
</gene>
<accession>A0A2S8IWC3</accession>
<sequence>MQRAAEEFDRNGYVHTTLEMIIGHLGVGKGAVYHHFTSKPALAGAVISEGMHRMDHLRAQQIRRHSRAVEALIELSYTLADVGRGEAMVRAAFRLVREIGDSCGHLHTSTLHTWTEVFRGLVERGIAEGDVRAELDPHEVAEVLVAVAYGAQLHAIAIGTPGAGARQVDESWRVLLPALTTPEDGTYFLHFAHRRTPVTAAPPRTHRVDPDPEHEHPVPPAAFLLDPSRAGGSGAPDAEVCLPPVESR</sequence>
<dbReference type="Gene3D" id="1.10.357.10">
    <property type="entry name" value="Tetracycline Repressor, domain 2"/>
    <property type="match status" value="1"/>
</dbReference>
<dbReference type="InterPro" id="IPR001647">
    <property type="entry name" value="HTH_TetR"/>
</dbReference>
<dbReference type="InterPro" id="IPR023772">
    <property type="entry name" value="DNA-bd_HTH_TetR-type_CS"/>
</dbReference>
<feature type="domain" description="HTH tetR-type" evidence="6">
    <location>
        <begin position="1"/>
        <end position="54"/>
    </location>
</feature>
<evidence type="ECO:0000313" key="8">
    <source>
        <dbReference type="Proteomes" id="UP000239290"/>
    </source>
</evidence>
<keyword evidence="2 4" id="KW-0238">DNA-binding</keyword>
<dbReference type="GO" id="GO:0000976">
    <property type="term" value="F:transcription cis-regulatory region binding"/>
    <property type="evidence" value="ECO:0007669"/>
    <property type="project" value="TreeGrafter"/>
</dbReference>
<evidence type="ECO:0000256" key="1">
    <source>
        <dbReference type="ARBA" id="ARBA00023015"/>
    </source>
</evidence>
<organism evidence="7 8">
    <name type="scientific">Rhodococcus opacus</name>
    <name type="common">Nocardia opaca</name>
    <dbReference type="NCBI Taxonomy" id="37919"/>
    <lineage>
        <taxon>Bacteria</taxon>
        <taxon>Bacillati</taxon>
        <taxon>Actinomycetota</taxon>
        <taxon>Actinomycetes</taxon>
        <taxon>Mycobacteriales</taxon>
        <taxon>Nocardiaceae</taxon>
        <taxon>Rhodococcus</taxon>
    </lineage>
</organism>
<feature type="compositionally biased region" description="Basic and acidic residues" evidence="5">
    <location>
        <begin position="206"/>
        <end position="217"/>
    </location>
</feature>
<keyword evidence="3" id="KW-0804">Transcription</keyword>
<dbReference type="PANTHER" id="PTHR30055:SF234">
    <property type="entry name" value="HTH-TYPE TRANSCRIPTIONAL REGULATOR BETI"/>
    <property type="match status" value="1"/>
</dbReference>
<feature type="DNA-binding region" description="H-T-H motif" evidence="4">
    <location>
        <begin position="17"/>
        <end position="36"/>
    </location>
</feature>
<dbReference type="Proteomes" id="UP000239290">
    <property type="component" value="Unassembled WGS sequence"/>
</dbReference>
<evidence type="ECO:0000256" key="3">
    <source>
        <dbReference type="ARBA" id="ARBA00023163"/>
    </source>
</evidence>
<protein>
    <submittedName>
        <fullName evidence="7">TetR/AcrR family transcriptional regulator</fullName>
    </submittedName>
</protein>
<dbReference type="Pfam" id="PF16925">
    <property type="entry name" value="TetR_C_13"/>
    <property type="match status" value="1"/>
</dbReference>
<reference evidence="8" key="1">
    <citation type="submission" date="2018-02" db="EMBL/GenBank/DDBJ databases">
        <title>Draft genome sequencing of Rhodococcus opacus KU647198.</title>
        <authorList>
            <person name="Zheng B.-X."/>
        </authorList>
    </citation>
    <scope>NUCLEOTIDE SEQUENCE [LARGE SCALE GENOMIC DNA]</scope>
    <source>
        <strain evidence="8">04-OD7</strain>
    </source>
</reference>
<evidence type="ECO:0000256" key="2">
    <source>
        <dbReference type="ARBA" id="ARBA00023125"/>
    </source>
</evidence>
<dbReference type="SUPFAM" id="SSF46689">
    <property type="entry name" value="Homeodomain-like"/>
    <property type="match status" value="1"/>
</dbReference>
<proteinExistence type="predicted"/>
<dbReference type="PANTHER" id="PTHR30055">
    <property type="entry name" value="HTH-TYPE TRANSCRIPTIONAL REGULATOR RUTR"/>
    <property type="match status" value="1"/>
</dbReference>
<feature type="region of interest" description="Disordered" evidence="5">
    <location>
        <begin position="199"/>
        <end position="248"/>
    </location>
</feature>
<dbReference type="PROSITE" id="PS50977">
    <property type="entry name" value="HTH_TETR_2"/>
    <property type="match status" value="1"/>
</dbReference>
<dbReference type="SUPFAM" id="SSF48498">
    <property type="entry name" value="Tetracyclin repressor-like, C-terminal domain"/>
    <property type="match status" value="1"/>
</dbReference>
<evidence type="ECO:0000313" key="7">
    <source>
        <dbReference type="EMBL" id="PQP19033.1"/>
    </source>
</evidence>
<dbReference type="Pfam" id="PF00440">
    <property type="entry name" value="TetR_N"/>
    <property type="match status" value="1"/>
</dbReference>